<dbReference type="InterPro" id="IPR001958">
    <property type="entry name" value="Tet-R_TetA/multi-R_MdtG-like"/>
</dbReference>
<keyword evidence="6 9" id="KW-0812">Transmembrane</keyword>
<feature type="transmembrane region" description="Helical" evidence="9">
    <location>
        <begin position="347"/>
        <end position="367"/>
    </location>
</feature>
<evidence type="ECO:0000259" key="10">
    <source>
        <dbReference type="PROSITE" id="PS50850"/>
    </source>
</evidence>
<dbReference type="SUPFAM" id="SSF103473">
    <property type="entry name" value="MFS general substrate transporter"/>
    <property type="match status" value="1"/>
</dbReference>
<dbReference type="InterPro" id="IPR011701">
    <property type="entry name" value="MFS"/>
</dbReference>
<dbReference type="PRINTS" id="PR01035">
    <property type="entry name" value="TCRTETA"/>
</dbReference>
<evidence type="ECO:0000256" key="8">
    <source>
        <dbReference type="ARBA" id="ARBA00023136"/>
    </source>
</evidence>
<dbReference type="CDD" id="cd17320">
    <property type="entry name" value="MFS_MdfA_MDR_like"/>
    <property type="match status" value="1"/>
</dbReference>
<evidence type="ECO:0000256" key="2">
    <source>
        <dbReference type="ARBA" id="ARBA00006236"/>
    </source>
</evidence>
<accession>A0ABT6WHW8</accession>
<feature type="transmembrane region" description="Helical" evidence="9">
    <location>
        <begin position="312"/>
        <end position="335"/>
    </location>
</feature>
<keyword evidence="5" id="KW-1003">Cell membrane</keyword>
<feature type="transmembrane region" description="Helical" evidence="9">
    <location>
        <begin position="167"/>
        <end position="189"/>
    </location>
</feature>
<dbReference type="PROSITE" id="PS50850">
    <property type="entry name" value="MFS"/>
    <property type="match status" value="1"/>
</dbReference>
<evidence type="ECO:0000256" key="6">
    <source>
        <dbReference type="ARBA" id="ARBA00022692"/>
    </source>
</evidence>
<keyword evidence="8 9" id="KW-0472">Membrane</keyword>
<reference evidence="11 12" key="1">
    <citation type="submission" date="2023-05" db="EMBL/GenBank/DDBJ databases">
        <title>Actinoplanes sp. NEAU-A12 genome sequencing.</title>
        <authorList>
            <person name="Wang Z.-S."/>
        </authorList>
    </citation>
    <scope>NUCLEOTIDE SEQUENCE [LARGE SCALE GENOMIC DNA]</scope>
    <source>
        <strain evidence="11 12">NEAU-A12</strain>
    </source>
</reference>
<feature type="transmembrane region" description="Helical" evidence="9">
    <location>
        <begin position="373"/>
        <end position="395"/>
    </location>
</feature>
<dbReference type="PANTHER" id="PTHR43124:SF3">
    <property type="entry name" value="CHLORAMPHENICOL EFFLUX PUMP RV0191"/>
    <property type="match status" value="1"/>
</dbReference>
<evidence type="ECO:0000256" key="1">
    <source>
        <dbReference type="ARBA" id="ARBA00004651"/>
    </source>
</evidence>
<keyword evidence="12" id="KW-1185">Reference proteome</keyword>
<feature type="transmembrane region" description="Helical" evidence="9">
    <location>
        <begin position="139"/>
        <end position="161"/>
    </location>
</feature>
<comment type="subcellular location">
    <subcellularLocation>
        <location evidence="1">Cell membrane</location>
        <topology evidence="1">Multi-pass membrane protein</topology>
    </subcellularLocation>
</comment>
<keyword evidence="7 9" id="KW-1133">Transmembrane helix</keyword>
<gene>
    <name evidence="11" type="ORF">QLQ12_12080</name>
</gene>
<evidence type="ECO:0000313" key="12">
    <source>
        <dbReference type="Proteomes" id="UP001241758"/>
    </source>
</evidence>
<dbReference type="PROSITE" id="PS00216">
    <property type="entry name" value="SUGAR_TRANSPORT_1"/>
    <property type="match status" value="1"/>
</dbReference>
<dbReference type="Pfam" id="PF07690">
    <property type="entry name" value="MFS_1"/>
    <property type="match status" value="1"/>
</dbReference>
<dbReference type="InterPro" id="IPR020846">
    <property type="entry name" value="MFS_dom"/>
</dbReference>
<evidence type="ECO:0000256" key="5">
    <source>
        <dbReference type="ARBA" id="ARBA00022475"/>
    </source>
</evidence>
<comment type="similarity">
    <text evidence="3">Belongs to the major facilitator superfamily. TCR/Tet family.</text>
</comment>
<organism evidence="11 12">
    <name type="scientific">Actinoplanes sandaracinus</name>
    <dbReference type="NCBI Taxonomy" id="3045177"/>
    <lineage>
        <taxon>Bacteria</taxon>
        <taxon>Bacillati</taxon>
        <taxon>Actinomycetota</taxon>
        <taxon>Actinomycetes</taxon>
        <taxon>Micromonosporales</taxon>
        <taxon>Micromonosporaceae</taxon>
        <taxon>Actinoplanes</taxon>
    </lineage>
</organism>
<dbReference type="InterPro" id="IPR036259">
    <property type="entry name" value="MFS_trans_sf"/>
</dbReference>
<dbReference type="Gene3D" id="1.20.1720.10">
    <property type="entry name" value="Multidrug resistance protein D"/>
    <property type="match status" value="1"/>
</dbReference>
<feature type="transmembrane region" description="Helical" evidence="9">
    <location>
        <begin position="285"/>
        <end position="306"/>
    </location>
</feature>
<feature type="domain" description="Major facilitator superfamily (MFS) profile" evidence="10">
    <location>
        <begin position="15"/>
        <end position="398"/>
    </location>
</feature>
<sequence length="410" mass="41578">MADAAGSRVPSRPLLVVMLGLATAIGPLSTDMYLPALPAMADDLGVGPGAMQQSITWCLLGLAVGQLIGGALSDRWGRRRPIVIGLAAYAVLTILIAPVSSMPLLIALRFVEGLAGGAGVAIARAVVRDLYAGTDAARVFSRLALIFGLAPILGPGLGSLVLRATSWRGVFVVLGGLAVLVTVLLAAKLPETLPSSRRMGGGLAATVRSAGPIVRDRVFMGYAVAQALAFSALFGYLANGTFVLQDGYGLSPTAFGLLFGLNAVGITAFSQANARLLGRTTPRRLLLVALTGLGVAGVVALASALLGNLPGLCAGLLLLTCSFGMTQPNSFALALDRHPDRAGTASSVLGPLAPLLAALLAPLATLGRPGTGVPMALLILGCAVGSLVCVFALTGDSTWSATAGRRQQSR</sequence>
<dbReference type="InterPro" id="IPR004812">
    <property type="entry name" value="Efflux_drug-R_Bcr/CmlA"/>
</dbReference>
<evidence type="ECO:0000256" key="9">
    <source>
        <dbReference type="SAM" id="Phobius"/>
    </source>
</evidence>
<feature type="transmembrane region" description="Helical" evidence="9">
    <location>
        <begin position="250"/>
        <end position="273"/>
    </location>
</feature>
<keyword evidence="4" id="KW-0813">Transport</keyword>
<evidence type="ECO:0000256" key="4">
    <source>
        <dbReference type="ARBA" id="ARBA00022448"/>
    </source>
</evidence>
<dbReference type="InterPro" id="IPR005829">
    <property type="entry name" value="Sugar_transporter_CS"/>
</dbReference>
<evidence type="ECO:0000313" key="11">
    <source>
        <dbReference type="EMBL" id="MDI6099330.1"/>
    </source>
</evidence>
<feature type="transmembrane region" description="Helical" evidence="9">
    <location>
        <begin position="218"/>
        <end position="238"/>
    </location>
</feature>
<comment type="caution">
    <text evidence="11">The sequence shown here is derived from an EMBL/GenBank/DDBJ whole genome shotgun (WGS) entry which is preliminary data.</text>
</comment>
<evidence type="ECO:0000256" key="3">
    <source>
        <dbReference type="ARBA" id="ARBA00007520"/>
    </source>
</evidence>
<dbReference type="EMBL" id="JASCTH010000007">
    <property type="protein sequence ID" value="MDI6099330.1"/>
    <property type="molecule type" value="Genomic_DNA"/>
</dbReference>
<dbReference type="Proteomes" id="UP001241758">
    <property type="component" value="Unassembled WGS sequence"/>
</dbReference>
<feature type="transmembrane region" description="Helical" evidence="9">
    <location>
        <begin position="106"/>
        <end position="127"/>
    </location>
</feature>
<proteinExistence type="inferred from homology"/>
<protein>
    <submittedName>
        <fullName evidence="11">Multidrug effflux MFS transporter</fullName>
    </submittedName>
</protein>
<dbReference type="InterPro" id="IPR050189">
    <property type="entry name" value="MFS_Efflux_Transporters"/>
</dbReference>
<feature type="transmembrane region" description="Helical" evidence="9">
    <location>
        <begin position="82"/>
        <end position="100"/>
    </location>
</feature>
<dbReference type="NCBIfam" id="TIGR00710">
    <property type="entry name" value="efflux_Bcr_CflA"/>
    <property type="match status" value="1"/>
</dbReference>
<evidence type="ECO:0000256" key="7">
    <source>
        <dbReference type="ARBA" id="ARBA00022989"/>
    </source>
</evidence>
<comment type="similarity">
    <text evidence="2">Belongs to the major facilitator superfamily. Bcr/CmlA family.</text>
</comment>
<dbReference type="PANTHER" id="PTHR43124">
    <property type="entry name" value="PURINE EFFLUX PUMP PBUE"/>
    <property type="match status" value="1"/>
</dbReference>
<name>A0ABT6WHW8_9ACTN</name>
<dbReference type="RefSeq" id="WP_282759464.1">
    <property type="nucleotide sequence ID" value="NZ_JASCTH010000007.1"/>
</dbReference>
<feature type="transmembrane region" description="Helical" evidence="9">
    <location>
        <begin position="54"/>
        <end position="73"/>
    </location>
</feature>